<dbReference type="STRING" id="1075402.AN216_15025"/>
<dbReference type="PATRIC" id="fig|1075402.3.peg.1916"/>
<sequence length="225" mass="24737">MSMTEKTPADFWFDPLCPWAWLTSRWMLEVQEVREVEVRWHVMSLSVLNEPKIDELSDGYRALLTRGWGPVRVCVAAEQRHGSEVLGPLYTALGNRLHVGAAKSGETEEYSEEESAAWLRESVVGALEDAGLPVELAEAADSTEYDTRLRASHQEGIDLVGQDVGTPVIAVPGADRERIAFFGPVVTPAPKGEAAGKLWDGTLLVAGTPGFYELKRTREAAPQFD</sequence>
<organism evidence="1 2">
    <name type="scientific">Streptomyces oceani</name>
    <dbReference type="NCBI Taxonomy" id="1075402"/>
    <lineage>
        <taxon>Bacteria</taxon>
        <taxon>Bacillati</taxon>
        <taxon>Actinomycetota</taxon>
        <taxon>Actinomycetes</taxon>
        <taxon>Kitasatosporales</taxon>
        <taxon>Streptomycetaceae</taxon>
        <taxon>Streptomyces</taxon>
    </lineage>
</organism>
<dbReference type="Gene3D" id="3.40.30.10">
    <property type="entry name" value="Glutaredoxin"/>
    <property type="match status" value="1"/>
</dbReference>
<comment type="caution">
    <text evidence="1">The sequence shown here is derived from an EMBL/GenBank/DDBJ whole genome shotgun (WGS) entry which is preliminary data.</text>
</comment>
<dbReference type="InterPro" id="IPR036249">
    <property type="entry name" value="Thioredoxin-like_sf"/>
</dbReference>
<protein>
    <submittedName>
        <fullName evidence="1">Disulfide bond formation protein DsbA</fullName>
    </submittedName>
</protein>
<proteinExistence type="predicted"/>
<accession>A0A1E7KFV7</accession>
<dbReference type="Pfam" id="PF22234">
    <property type="entry name" value="Rv2466c-like"/>
    <property type="match status" value="1"/>
</dbReference>
<name>A0A1E7KFV7_9ACTN</name>
<dbReference type="Proteomes" id="UP000176101">
    <property type="component" value="Unassembled WGS sequence"/>
</dbReference>
<evidence type="ECO:0000313" key="1">
    <source>
        <dbReference type="EMBL" id="OEV02764.1"/>
    </source>
</evidence>
<dbReference type="OrthoDB" id="4125991at2"/>
<gene>
    <name evidence="1" type="ORF">AN216_15025</name>
</gene>
<dbReference type="InterPro" id="IPR053977">
    <property type="entry name" value="Rv2466c-like"/>
</dbReference>
<evidence type="ECO:0000313" key="2">
    <source>
        <dbReference type="Proteomes" id="UP000176101"/>
    </source>
</evidence>
<dbReference type="SUPFAM" id="SSF52833">
    <property type="entry name" value="Thioredoxin-like"/>
    <property type="match status" value="1"/>
</dbReference>
<keyword evidence="2" id="KW-1185">Reference proteome</keyword>
<reference evidence="1 2" key="1">
    <citation type="journal article" date="2016" name="Front. Microbiol.">
        <title>Comparative Genomics Analysis of Streptomyces Species Reveals Their Adaptation to the Marine Environment and Their Diversity at the Genomic Level.</title>
        <authorList>
            <person name="Tian X."/>
            <person name="Zhang Z."/>
            <person name="Yang T."/>
            <person name="Chen M."/>
            <person name="Li J."/>
            <person name="Chen F."/>
            <person name="Yang J."/>
            <person name="Li W."/>
            <person name="Zhang B."/>
            <person name="Zhang Z."/>
            <person name="Wu J."/>
            <person name="Zhang C."/>
            <person name="Long L."/>
            <person name="Xiao J."/>
        </authorList>
    </citation>
    <scope>NUCLEOTIDE SEQUENCE [LARGE SCALE GENOMIC DNA]</scope>
    <source>
        <strain evidence="1 2">SCSIO 02100</strain>
    </source>
</reference>
<dbReference type="AlphaFoldDB" id="A0A1E7KFV7"/>
<dbReference type="EMBL" id="LJGU01000127">
    <property type="protein sequence ID" value="OEV02764.1"/>
    <property type="molecule type" value="Genomic_DNA"/>
</dbReference>